<feature type="compositionally biased region" description="Polar residues" evidence="1">
    <location>
        <begin position="41"/>
        <end position="54"/>
    </location>
</feature>
<proteinExistence type="predicted"/>
<dbReference type="WBParaSite" id="SMUV_0000892601-mRNA-1">
    <property type="protein sequence ID" value="SMUV_0000892601-mRNA-1"/>
    <property type="gene ID" value="SMUV_0000892601"/>
</dbReference>
<evidence type="ECO:0000256" key="1">
    <source>
        <dbReference type="SAM" id="MobiDB-lite"/>
    </source>
</evidence>
<keyword evidence="2" id="KW-0732">Signal</keyword>
<dbReference type="GO" id="GO:0045747">
    <property type="term" value="P:positive regulation of Notch signaling pathway"/>
    <property type="evidence" value="ECO:0007669"/>
    <property type="project" value="TreeGrafter"/>
</dbReference>
<evidence type="ECO:0000313" key="4">
    <source>
        <dbReference type="WBParaSite" id="SMUV_0000892601-mRNA-1"/>
    </source>
</evidence>
<evidence type="ECO:0000256" key="2">
    <source>
        <dbReference type="SAM" id="SignalP"/>
    </source>
</evidence>
<reference evidence="4" key="1">
    <citation type="submission" date="2016-04" db="UniProtKB">
        <authorList>
            <consortium name="WormBaseParasite"/>
        </authorList>
    </citation>
    <scope>IDENTIFICATION</scope>
</reference>
<sequence>MFAHLLLITAIFNYSLSQRSPVEESCLGSSNGGRCGKNRATELSTNQASRSSFGNRRAEASRTLYRKLLQKYQIISGESTSNSTETATASTSKSNNTSVVNTSQKDTAAAPAASANSVFSNSLDLLKNLKMADTPENPFDSLSSDSMDNFENNYNPDRTDSSDDNLDTFRFSNFDGYKGSIEDDKVSTLTVSPEHVKSEPTEEESNNTLSYKAKHPVPCTPDCDQKVWPHCTQECKCDYIYPTVQRFCNPPPMPFFLNTCRLWYAGCPKYHRYHYTSQYFISQANKDRISPTNSPVTPYGILTSNPTPETMGTFVPQQKSKVARDEATSSGSFRNRQKNDDSLSSTSGTHSLHTSSTHQPTSTKESELMTDDYTDIEDAEFHKFDQLSEAALSYRPQRPSSIYTKPGLWDANPANPHNRDHANKYWYNPKSVEADWLHGQVTWGGHWSVPAFGVGGSDGYSVVFFPSIGQFLGIEDDYDA</sequence>
<feature type="compositionally biased region" description="Polar residues" evidence="1">
    <location>
        <begin position="287"/>
        <end position="320"/>
    </location>
</feature>
<dbReference type="AlphaFoldDB" id="A0A158R606"/>
<feature type="signal peptide" evidence="2">
    <location>
        <begin position="1"/>
        <end position="17"/>
    </location>
</feature>
<keyword evidence="3" id="KW-1185">Reference proteome</keyword>
<name>A0A158R606_9BILA</name>
<protein>
    <submittedName>
        <fullName evidence="4">TIL domain-containing protein</fullName>
    </submittedName>
</protein>
<feature type="region of interest" description="Disordered" evidence="1">
    <location>
        <begin position="136"/>
        <end position="164"/>
    </location>
</feature>
<feature type="compositionally biased region" description="Polar residues" evidence="1">
    <location>
        <begin position="140"/>
        <end position="156"/>
    </location>
</feature>
<evidence type="ECO:0000313" key="3">
    <source>
        <dbReference type="Proteomes" id="UP000046393"/>
    </source>
</evidence>
<feature type="compositionally biased region" description="Low complexity" evidence="1">
    <location>
        <begin position="342"/>
        <end position="363"/>
    </location>
</feature>
<feature type="region of interest" description="Disordered" evidence="1">
    <location>
        <begin position="26"/>
        <end position="56"/>
    </location>
</feature>
<dbReference type="GO" id="GO:0005112">
    <property type="term" value="F:Notch binding"/>
    <property type="evidence" value="ECO:0007669"/>
    <property type="project" value="TreeGrafter"/>
</dbReference>
<dbReference type="PANTHER" id="PTHR35015">
    <property type="entry name" value="PROTEIN CBR-OSM-7-RELATED"/>
    <property type="match status" value="1"/>
</dbReference>
<dbReference type="Proteomes" id="UP000046393">
    <property type="component" value="Unplaced"/>
</dbReference>
<feature type="region of interest" description="Disordered" evidence="1">
    <location>
        <begin position="79"/>
        <end position="114"/>
    </location>
</feature>
<dbReference type="PANTHER" id="PTHR35015:SF1">
    <property type="entry name" value="NOTCH LIGAND OSM-11"/>
    <property type="match status" value="1"/>
</dbReference>
<organism evidence="3 4">
    <name type="scientific">Syphacia muris</name>
    <dbReference type="NCBI Taxonomy" id="451379"/>
    <lineage>
        <taxon>Eukaryota</taxon>
        <taxon>Metazoa</taxon>
        <taxon>Ecdysozoa</taxon>
        <taxon>Nematoda</taxon>
        <taxon>Chromadorea</taxon>
        <taxon>Rhabditida</taxon>
        <taxon>Spirurina</taxon>
        <taxon>Oxyuridomorpha</taxon>
        <taxon>Oxyuroidea</taxon>
        <taxon>Oxyuridae</taxon>
        <taxon>Syphacia</taxon>
    </lineage>
</organism>
<dbReference type="InterPro" id="IPR053124">
    <property type="entry name" value="Notch_signaling_modulators"/>
</dbReference>
<feature type="region of interest" description="Disordered" evidence="1">
    <location>
        <begin position="189"/>
        <end position="209"/>
    </location>
</feature>
<feature type="chain" id="PRO_5007631540" evidence="2">
    <location>
        <begin position="18"/>
        <end position="480"/>
    </location>
</feature>
<accession>A0A158R606</accession>
<feature type="region of interest" description="Disordered" evidence="1">
    <location>
        <begin position="287"/>
        <end position="367"/>
    </location>
</feature>
<dbReference type="GO" id="GO:0005615">
    <property type="term" value="C:extracellular space"/>
    <property type="evidence" value="ECO:0007669"/>
    <property type="project" value="TreeGrafter"/>
</dbReference>